<feature type="transmembrane region" description="Helical" evidence="2">
    <location>
        <begin position="394"/>
        <end position="412"/>
    </location>
</feature>
<dbReference type="SMART" id="SM00028">
    <property type="entry name" value="TPR"/>
    <property type="match status" value="2"/>
</dbReference>
<comment type="caution">
    <text evidence="3">The sequence shown here is derived from an EMBL/GenBank/DDBJ whole genome shotgun (WGS) entry which is preliminary data.</text>
</comment>
<evidence type="ECO:0000313" key="3">
    <source>
        <dbReference type="EMBL" id="OUD16167.1"/>
    </source>
</evidence>
<dbReference type="OrthoDB" id="8566379at2"/>
<evidence type="ECO:0000313" key="4">
    <source>
        <dbReference type="Proteomes" id="UP000194798"/>
    </source>
</evidence>
<gene>
    <name evidence="3" type="ORF">TPSD3_00110</name>
</gene>
<keyword evidence="4" id="KW-1185">Reference proteome</keyword>
<dbReference type="Proteomes" id="UP000194798">
    <property type="component" value="Unassembled WGS sequence"/>
</dbReference>
<sequence>MADIKFSTPPSPWLTTHLWAIQLLILLVFTLLIYGHTLDVPFYLDDFSSIEENPVIYNWQGTLAELWQFSAARIVGYWSFALNYKVHHFSLAGYHLVNILVHFLAAATVFLLVRGLLKTPALSCETDNRLYYWLPFFVALLFLTHPLQTQAVTYVVQRLASMAGLFYLLALASFVWARLAENKRAFWTWSILCLLAMALAFFTKQNTATLPIAMVLIGVIFFHDSMKKIAITSVLALAIIGSLMVILISVMGQNPFSLEAMQSLTRETTQISRIDYLATQITVLWWYIRLFFMPLGLHIDYDYPIANGFFQVDVILGLLGHLAFIAFALWKKRQFPLLAFGILFYYLAHAVESSVLPIRDVVFEHRTYLPNFGLALLLVWFVMTAMASWFNWRSAMILLTVITLVFSGLTLWRNQLWRDPIALWQDNLQKAPEKKRAWVILGKHLVQANRPLEGLQALERSAELVPAEDGTVHKSFTIEALLNIVVAMRKLERYQEALALIEQILLGAELRDFDRAKFLVNRGNILYNLKSYLQAEDSYRQAIAAYPQGIAARANLASALAARGRIDEAILLYEEILQIDPNNQVILDNLKSLR</sequence>
<feature type="transmembrane region" description="Helical" evidence="2">
    <location>
        <begin position="337"/>
        <end position="356"/>
    </location>
</feature>
<feature type="transmembrane region" description="Helical" evidence="2">
    <location>
        <begin position="207"/>
        <end position="223"/>
    </location>
</feature>
<keyword evidence="2" id="KW-1133">Transmembrane helix</keyword>
<name>A0A251XBR0_9GAMM</name>
<dbReference type="AlphaFoldDB" id="A0A251XBR0"/>
<dbReference type="PANTHER" id="PTHR44216:SF3">
    <property type="entry name" value="PROTEIN O-MANNOSYL-TRANSFERASE TMTC2"/>
    <property type="match status" value="1"/>
</dbReference>
<keyword evidence="1" id="KW-0802">TPR repeat</keyword>
<keyword evidence="2" id="KW-0812">Transmembrane</keyword>
<evidence type="ECO:0000256" key="1">
    <source>
        <dbReference type="PROSITE-ProRule" id="PRU00339"/>
    </source>
</evidence>
<dbReference type="GO" id="GO:0035269">
    <property type="term" value="P:protein O-linked glycosylation via mannose"/>
    <property type="evidence" value="ECO:0007669"/>
    <property type="project" value="TreeGrafter"/>
</dbReference>
<dbReference type="EMBL" id="MSLT01000001">
    <property type="protein sequence ID" value="OUD16167.1"/>
    <property type="molecule type" value="Genomic_DNA"/>
</dbReference>
<dbReference type="SUPFAM" id="SSF48452">
    <property type="entry name" value="TPR-like"/>
    <property type="match status" value="1"/>
</dbReference>
<feature type="transmembrane region" description="Helical" evidence="2">
    <location>
        <begin position="271"/>
        <end position="288"/>
    </location>
</feature>
<feature type="transmembrane region" description="Helical" evidence="2">
    <location>
        <begin position="96"/>
        <end position="117"/>
    </location>
</feature>
<feature type="repeat" description="TPR" evidence="1">
    <location>
        <begin position="550"/>
        <end position="583"/>
    </location>
</feature>
<dbReference type="PROSITE" id="PS50005">
    <property type="entry name" value="TPR"/>
    <property type="match status" value="2"/>
</dbReference>
<accession>A0A251XBR0</accession>
<evidence type="ECO:0000256" key="2">
    <source>
        <dbReference type="SAM" id="Phobius"/>
    </source>
</evidence>
<dbReference type="GO" id="GO:0000030">
    <property type="term" value="F:mannosyltransferase activity"/>
    <property type="evidence" value="ECO:0007669"/>
    <property type="project" value="TreeGrafter"/>
</dbReference>
<feature type="transmembrane region" description="Helical" evidence="2">
    <location>
        <begin position="129"/>
        <end position="147"/>
    </location>
</feature>
<reference evidence="3 4" key="1">
    <citation type="submission" date="2016-12" db="EMBL/GenBank/DDBJ databases">
        <title>Thioflexothrix psekupsii D3 genome sequencing and assembly.</title>
        <authorList>
            <person name="Fomenkov A."/>
            <person name="Vincze T."/>
            <person name="Grabovich M."/>
            <person name="Anton B.P."/>
            <person name="Dubinina G."/>
            <person name="Orlova M."/>
            <person name="Belousova E."/>
            <person name="Roberts R.J."/>
        </authorList>
    </citation>
    <scope>NUCLEOTIDE SEQUENCE [LARGE SCALE GENOMIC DNA]</scope>
    <source>
        <strain evidence="3">D3</strain>
    </source>
</reference>
<feature type="transmembrane region" description="Helical" evidence="2">
    <location>
        <begin position="308"/>
        <end position="330"/>
    </location>
</feature>
<feature type="repeat" description="TPR" evidence="1">
    <location>
        <begin position="516"/>
        <end position="549"/>
    </location>
</feature>
<dbReference type="RefSeq" id="WP_086486567.1">
    <property type="nucleotide sequence ID" value="NZ_MSLT01000001.1"/>
</dbReference>
<dbReference type="InterPro" id="IPR011990">
    <property type="entry name" value="TPR-like_helical_dom_sf"/>
</dbReference>
<organism evidence="3 4">
    <name type="scientific">Thioflexithrix psekupsensis</name>
    <dbReference type="NCBI Taxonomy" id="1570016"/>
    <lineage>
        <taxon>Bacteria</taxon>
        <taxon>Pseudomonadati</taxon>
        <taxon>Pseudomonadota</taxon>
        <taxon>Gammaproteobacteria</taxon>
        <taxon>Thiotrichales</taxon>
        <taxon>Thioflexithrix</taxon>
    </lineage>
</organism>
<dbReference type="PANTHER" id="PTHR44216">
    <property type="entry name" value="PROTEIN O-MANNOSYL-TRANSFERASE TMTC2"/>
    <property type="match status" value="1"/>
</dbReference>
<feature type="transmembrane region" description="Helical" evidence="2">
    <location>
        <begin position="12"/>
        <end position="34"/>
    </location>
</feature>
<dbReference type="InterPro" id="IPR019734">
    <property type="entry name" value="TPR_rpt"/>
</dbReference>
<feature type="transmembrane region" description="Helical" evidence="2">
    <location>
        <begin position="368"/>
        <end position="387"/>
    </location>
</feature>
<proteinExistence type="predicted"/>
<dbReference type="InterPro" id="IPR052384">
    <property type="entry name" value="TMTC_O-mannosyltransferase"/>
</dbReference>
<protein>
    <submittedName>
        <fullName evidence="3">Uncharacterized protein</fullName>
    </submittedName>
</protein>
<dbReference type="Pfam" id="PF13432">
    <property type="entry name" value="TPR_16"/>
    <property type="match status" value="1"/>
</dbReference>
<feature type="transmembrane region" description="Helical" evidence="2">
    <location>
        <begin position="229"/>
        <end position="250"/>
    </location>
</feature>
<feature type="transmembrane region" description="Helical" evidence="2">
    <location>
        <begin position="159"/>
        <end position="179"/>
    </location>
</feature>
<keyword evidence="2" id="KW-0472">Membrane</keyword>
<dbReference type="Gene3D" id="1.25.40.10">
    <property type="entry name" value="Tetratricopeptide repeat domain"/>
    <property type="match status" value="1"/>
</dbReference>
<feature type="transmembrane region" description="Helical" evidence="2">
    <location>
        <begin position="185"/>
        <end position="202"/>
    </location>
</feature>